<evidence type="ECO:0000313" key="2">
    <source>
        <dbReference type="Proteomes" id="UP001335648"/>
    </source>
</evidence>
<protein>
    <submittedName>
        <fullName evidence="1">Uncharacterized protein</fullName>
    </submittedName>
</protein>
<reference evidence="1 2" key="1">
    <citation type="journal article" date="2023" name="Mol. Biol. Evol.">
        <title>Genomics of Secondarily Temperate Adaptation in the Only Non-Antarctic Icefish.</title>
        <authorList>
            <person name="Rivera-Colon A.G."/>
            <person name="Rayamajhi N."/>
            <person name="Minhas B.F."/>
            <person name="Madrigal G."/>
            <person name="Bilyk K.T."/>
            <person name="Yoon V."/>
            <person name="Hune M."/>
            <person name="Gregory S."/>
            <person name="Cheng C.H.C."/>
            <person name="Catchen J.M."/>
        </authorList>
    </citation>
    <scope>NUCLEOTIDE SEQUENCE [LARGE SCALE GENOMIC DNA]</scope>
    <source>
        <strain evidence="1">JC2023a</strain>
    </source>
</reference>
<name>A0AAN8B417_9TELE</name>
<organism evidence="1 2">
    <name type="scientific">Champsocephalus esox</name>
    <name type="common">pike icefish</name>
    <dbReference type="NCBI Taxonomy" id="159716"/>
    <lineage>
        <taxon>Eukaryota</taxon>
        <taxon>Metazoa</taxon>
        <taxon>Chordata</taxon>
        <taxon>Craniata</taxon>
        <taxon>Vertebrata</taxon>
        <taxon>Euteleostomi</taxon>
        <taxon>Actinopterygii</taxon>
        <taxon>Neopterygii</taxon>
        <taxon>Teleostei</taxon>
        <taxon>Neoteleostei</taxon>
        <taxon>Acanthomorphata</taxon>
        <taxon>Eupercaria</taxon>
        <taxon>Perciformes</taxon>
        <taxon>Notothenioidei</taxon>
        <taxon>Channichthyidae</taxon>
        <taxon>Champsocephalus</taxon>
    </lineage>
</organism>
<dbReference type="EMBL" id="JAULUE010002066">
    <property type="protein sequence ID" value="KAK5877574.1"/>
    <property type="molecule type" value="Genomic_DNA"/>
</dbReference>
<comment type="caution">
    <text evidence="1">The sequence shown here is derived from an EMBL/GenBank/DDBJ whole genome shotgun (WGS) entry which is preliminary data.</text>
</comment>
<dbReference type="Proteomes" id="UP001335648">
    <property type="component" value="Unassembled WGS sequence"/>
</dbReference>
<accession>A0AAN8B417</accession>
<sequence length="120" mass="13595">MHLKAGESVQMLAAEQHRVTQVDVRTEPRDAVWGRMINSRSAQQEEHGGTVSQHKCCFTTTKVREASENQDLTPTTGNQLSHREYPHVLGFVSQGNRVFRRCESDAKGFNLGCVSVWLRR</sequence>
<evidence type="ECO:0000313" key="1">
    <source>
        <dbReference type="EMBL" id="KAK5877574.1"/>
    </source>
</evidence>
<proteinExistence type="predicted"/>
<gene>
    <name evidence="1" type="ORF">CesoFtcFv8_025065</name>
</gene>
<keyword evidence="2" id="KW-1185">Reference proteome</keyword>
<dbReference type="AlphaFoldDB" id="A0AAN8B417"/>